<dbReference type="EMBL" id="NPEZ01000003">
    <property type="protein sequence ID" value="OZT77147.1"/>
    <property type="molecule type" value="Genomic_DNA"/>
</dbReference>
<dbReference type="Pfam" id="PF02498">
    <property type="entry name" value="Bro-N"/>
    <property type="match status" value="1"/>
</dbReference>
<organism evidence="2 3">
    <name type="scientific">Salinicoccus roseus</name>
    <dbReference type="NCBI Taxonomy" id="45670"/>
    <lineage>
        <taxon>Bacteria</taxon>
        <taxon>Bacillati</taxon>
        <taxon>Bacillota</taxon>
        <taxon>Bacilli</taxon>
        <taxon>Bacillales</taxon>
        <taxon>Staphylococcaceae</taxon>
        <taxon>Salinicoccus</taxon>
    </lineage>
</organism>
<dbReference type="InterPro" id="IPR003497">
    <property type="entry name" value="BRO_N_domain"/>
</dbReference>
<proteinExistence type="predicted"/>
<feature type="domain" description="Bro-N" evidence="1">
    <location>
        <begin position="1"/>
        <end position="105"/>
    </location>
</feature>
<reference evidence="2 3" key="1">
    <citation type="submission" date="2017-07" db="EMBL/GenBank/DDBJ databases">
        <title>Shotgun whole genome sequences of three halophilic bacterial isolates.</title>
        <authorList>
            <person name="Pozzo T."/>
            <person name="Higdon S.M."/>
            <person name="Quillaguaman J."/>
        </authorList>
    </citation>
    <scope>NUCLEOTIDE SEQUENCE [LARGE SCALE GENOMIC DNA]</scope>
    <source>
        <strain evidence="2 3">BU-1</strain>
    </source>
</reference>
<dbReference type="PANTHER" id="PTHR36180">
    <property type="entry name" value="DNA-BINDING PROTEIN-RELATED-RELATED"/>
    <property type="match status" value="1"/>
</dbReference>
<comment type="caution">
    <text evidence="2">The sequence shown here is derived from an EMBL/GenBank/DDBJ whole genome shotgun (WGS) entry which is preliminary data.</text>
</comment>
<evidence type="ECO:0000259" key="1">
    <source>
        <dbReference type="PROSITE" id="PS51750"/>
    </source>
</evidence>
<gene>
    <name evidence="2" type="ORF">CFN03_08715</name>
</gene>
<dbReference type="InterPro" id="IPR018878">
    <property type="entry name" value="ORF6C_dom"/>
</dbReference>
<protein>
    <submittedName>
        <fullName evidence="2">Phage repressor protein</fullName>
    </submittedName>
</protein>
<dbReference type="Proteomes" id="UP000216682">
    <property type="component" value="Unassembled WGS sequence"/>
</dbReference>
<evidence type="ECO:0000313" key="2">
    <source>
        <dbReference type="EMBL" id="OZT77147.1"/>
    </source>
</evidence>
<sequence>MNELQVFNFEETDVRTVVVEDEPWFVAKDIADILGYTNSRKALADHVDEEDKLASPVVTAGQRRHQTIINESGLYALIFGSRLESAKRFKRWVTSEVLPTIRQTGKYEAPKDPMEIMKLQFEALENTNKKVSKIEDKVVYLENEVRIEAGDYGHLGKRIGQKVQAAIRNYNLLDHNDVRKELYKDINSSINRITGVRTRSQLRQKHFDTVLQFINEWEPSSATRYKVREIAERIDTDDQRDSSAQR</sequence>
<accession>A0A265E6B9</accession>
<dbReference type="PANTHER" id="PTHR36180:SF2">
    <property type="entry name" value="BRO FAMILY PROTEIN"/>
    <property type="match status" value="1"/>
</dbReference>
<name>A0A265E6B9_9STAP</name>
<dbReference type="SMART" id="SM01040">
    <property type="entry name" value="Bro-N"/>
    <property type="match status" value="1"/>
</dbReference>
<dbReference type="AlphaFoldDB" id="A0A265E6B9"/>
<dbReference type="RefSeq" id="WP_094906670.1">
    <property type="nucleotide sequence ID" value="NZ_NPEZ01000003.1"/>
</dbReference>
<dbReference type="Pfam" id="PF10552">
    <property type="entry name" value="ORF6C"/>
    <property type="match status" value="1"/>
</dbReference>
<dbReference type="PROSITE" id="PS51750">
    <property type="entry name" value="BRO_N"/>
    <property type="match status" value="1"/>
</dbReference>
<evidence type="ECO:0000313" key="3">
    <source>
        <dbReference type="Proteomes" id="UP000216682"/>
    </source>
</evidence>